<dbReference type="OrthoDB" id="266663at2759"/>
<dbReference type="Gene3D" id="3.90.190.10">
    <property type="entry name" value="Protein tyrosine phosphatase superfamily"/>
    <property type="match status" value="1"/>
</dbReference>
<dbReference type="Pfam" id="PF22785">
    <property type="entry name" value="Tc-R-P"/>
    <property type="match status" value="1"/>
</dbReference>
<evidence type="ECO:0000313" key="7">
    <source>
        <dbReference type="EMBL" id="GIM07181.1"/>
    </source>
</evidence>
<feature type="region of interest" description="Disordered" evidence="3">
    <location>
        <begin position="456"/>
        <end position="483"/>
    </location>
</feature>
<dbReference type="PROSITE" id="PS50056">
    <property type="entry name" value="TYR_PHOSPHATASE_2"/>
    <property type="match status" value="1"/>
</dbReference>
<gene>
    <name evidence="6" type="ORF">Vretifemale_12083</name>
    <name evidence="7" type="ORF">Vretimale_11266</name>
</gene>
<feature type="region of interest" description="Disordered" evidence="3">
    <location>
        <begin position="259"/>
        <end position="357"/>
    </location>
</feature>
<organism evidence="6 8">
    <name type="scientific">Volvox reticuliferus</name>
    <dbReference type="NCBI Taxonomy" id="1737510"/>
    <lineage>
        <taxon>Eukaryota</taxon>
        <taxon>Viridiplantae</taxon>
        <taxon>Chlorophyta</taxon>
        <taxon>core chlorophytes</taxon>
        <taxon>Chlorophyceae</taxon>
        <taxon>CS clade</taxon>
        <taxon>Chlamydomonadales</taxon>
        <taxon>Volvocaceae</taxon>
        <taxon>Volvox</taxon>
    </lineage>
</organism>
<feature type="domain" description="Phosphatase tensin-type" evidence="5">
    <location>
        <begin position="14"/>
        <end position="188"/>
    </location>
</feature>
<dbReference type="SUPFAM" id="SSF52799">
    <property type="entry name" value="(Phosphotyrosine protein) phosphatases II"/>
    <property type="match status" value="1"/>
</dbReference>
<dbReference type="GO" id="GO:0005829">
    <property type="term" value="C:cytosol"/>
    <property type="evidence" value="ECO:0007669"/>
    <property type="project" value="TreeGrafter"/>
</dbReference>
<dbReference type="PROSITE" id="PS51181">
    <property type="entry name" value="PPASE_TENSIN"/>
    <property type="match status" value="1"/>
</dbReference>
<proteinExistence type="predicted"/>
<dbReference type="AlphaFoldDB" id="A0A8J4CHN0"/>
<keyword evidence="8" id="KW-1185">Reference proteome</keyword>
<dbReference type="PROSITE" id="PS00383">
    <property type="entry name" value="TYR_PHOSPHATASE_1"/>
    <property type="match status" value="1"/>
</dbReference>
<keyword evidence="2" id="KW-0378">Hydrolase</keyword>
<feature type="compositionally biased region" description="Gly residues" evidence="3">
    <location>
        <begin position="467"/>
        <end position="476"/>
    </location>
</feature>
<protein>
    <recommendedName>
        <fullName evidence="1">phosphatidylinositol-3,4,5-trisphosphate 3-phosphatase</fullName>
        <ecNumber evidence="1">3.1.3.67</ecNumber>
    </recommendedName>
</protein>
<name>A0A8J4CHN0_9CHLO</name>
<feature type="compositionally biased region" description="Low complexity" evidence="3">
    <location>
        <begin position="319"/>
        <end position="346"/>
    </location>
</feature>
<sequence length="662" mass="71434">MAFIVRRLVSTNKRRYQQDGYDLDMSYITPRIIAMGFPCDGVSSFYRNPVDNVVRLLEARHTGVYKVYNLCVERGYDPRVFKGRVMRVPMYDGQAPPLHLILEVCRDAVAWLAADSAHVVAVHCKAGKGRTGAVVCALLLAMNPELGPASLDQTLALWAKRRTRDGKGLSIPSQRRFVGYFYQLLLEAQRKCYDQLRPVCDRSVDKPAATGPTGAQSSNARGGCGEGGGADAGEFRAVGCGQPGKGNNKDFTGRCTLARGDETSGFTTVGGRCSQEQVTGDADFDKRTRMDSKSSSGFQTGSGNPQHEPISKSSQSQGQTPGAQTLHQQQQQQHEVTMQQRFQQQPSPQPQPQPQSKLEGLVPQFSAEALAAADVPHRPVKLLRLRFLGLPHWLLQDCTASVWWRPVGHHEAHPVCHVRVRHEGSCAGCYNPDGAMHSAGDRAGCDAGGVMWSVRSQPNGDSSSCGAGDGGCGNSSGKGRIPPSERELVLDLTGLPSLPSPPPPSALPYYVSFVRSEPLKPPDVRADSTAAAVSTTASATAAGTSNRNLQGLGHVGKGTQQLSVVARCGKSANVQTHPFPGQGGPVISGDVKIQIFRGSIMDPQHDVFKGSVTQFSAWICTSFLDPRAASLELSRRELDKLSKRLRRWRGSLGIVLDYEALL</sequence>
<dbReference type="PANTHER" id="PTHR12305">
    <property type="entry name" value="PHOSPHATASE WITH HOMOLOGY TO TENSIN"/>
    <property type="match status" value="1"/>
</dbReference>
<dbReference type="EMBL" id="BNCP01000026">
    <property type="protein sequence ID" value="GIL83225.1"/>
    <property type="molecule type" value="Genomic_DNA"/>
</dbReference>
<dbReference type="Proteomes" id="UP000722791">
    <property type="component" value="Unassembled WGS sequence"/>
</dbReference>
<dbReference type="InterPro" id="IPR029021">
    <property type="entry name" value="Prot-tyrosine_phosphatase-like"/>
</dbReference>
<feature type="region of interest" description="Disordered" evidence="3">
    <location>
        <begin position="206"/>
        <end position="225"/>
    </location>
</feature>
<evidence type="ECO:0000256" key="3">
    <source>
        <dbReference type="SAM" id="MobiDB-lite"/>
    </source>
</evidence>
<dbReference type="InterPro" id="IPR051281">
    <property type="entry name" value="Dual-spec_lipid-protein_phosph"/>
</dbReference>
<dbReference type="EC" id="3.1.3.67" evidence="1"/>
<feature type="compositionally biased region" description="Polar residues" evidence="3">
    <location>
        <begin position="293"/>
        <end position="318"/>
    </location>
</feature>
<dbReference type="Proteomes" id="UP000747110">
    <property type="component" value="Unassembled WGS sequence"/>
</dbReference>
<evidence type="ECO:0000259" key="5">
    <source>
        <dbReference type="PROSITE" id="PS51181"/>
    </source>
</evidence>
<evidence type="ECO:0000259" key="4">
    <source>
        <dbReference type="PROSITE" id="PS50056"/>
    </source>
</evidence>
<dbReference type="InterPro" id="IPR000387">
    <property type="entry name" value="Tyr_Pase_dom"/>
</dbReference>
<evidence type="ECO:0000256" key="2">
    <source>
        <dbReference type="ARBA" id="ARBA00022801"/>
    </source>
</evidence>
<dbReference type="PANTHER" id="PTHR12305:SF81">
    <property type="entry name" value="PHOSPHATIDYLINOSITOL 3,4,5-TRISPHOSPHATE 3-PHOSPHATASE AND DUAL-SPECIFICITY PROTEIN PHOSPHATASE PTEN"/>
    <property type="match status" value="1"/>
</dbReference>
<dbReference type="InterPro" id="IPR016130">
    <property type="entry name" value="Tyr_Pase_AS"/>
</dbReference>
<feature type="compositionally biased region" description="Basic and acidic residues" evidence="3">
    <location>
        <begin position="283"/>
        <end position="292"/>
    </location>
</feature>
<comment type="caution">
    <text evidence="6">The sequence shown here is derived from an EMBL/GenBank/DDBJ whole genome shotgun (WGS) entry which is preliminary data.</text>
</comment>
<dbReference type="GO" id="GO:0016314">
    <property type="term" value="F:phosphatidylinositol-3,4,5-trisphosphate 3-phosphatase activity"/>
    <property type="evidence" value="ECO:0007669"/>
    <property type="project" value="UniProtKB-EC"/>
</dbReference>
<evidence type="ECO:0000256" key="1">
    <source>
        <dbReference type="ARBA" id="ARBA00013015"/>
    </source>
</evidence>
<dbReference type="InterPro" id="IPR029023">
    <property type="entry name" value="Tensin_phosphatase"/>
</dbReference>
<feature type="domain" description="Tyrosine specific protein phosphatases" evidence="4">
    <location>
        <begin position="99"/>
        <end position="166"/>
    </location>
</feature>
<dbReference type="EMBL" id="BNCQ01000023">
    <property type="protein sequence ID" value="GIM07181.1"/>
    <property type="molecule type" value="Genomic_DNA"/>
</dbReference>
<evidence type="ECO:0000313" key="8">
    <source>
        <dbReference type="Proteomes" id="UP000747110"/>
    </source>
</evidence>
<reference evidence="6" key="1">
    <citation type="journal article" date="2021" name="Proc. Natl. Acad. Sci. U.S.A.">
        <title>Three genomes in the algal genus Volvox reveal the fate of a haploid sex-determining region after a transition to homothallism.</title>
        <authorList>
            <person name="Yamamoto K."/>
            <person name="Hamaji T."/>
            <person name="Kawai-Toyooka H."/>
            <person name="Matsuzaki R."/>
            <person name="Takahashi F."/>
            <person name="Nishimura Y."/>
            <person name="Kawachi M."/>
            <person name="Noguchi H."/>
            <person name="Minakuchi Y."/>
            <person name="Umen J.G."/>
            <person name="Toyoda A."/>
            <person name="Nozaki H."/>
        </authorList>
    </citation>
    <scope>NUCLEOTIDE SEQUENCE</scope>
    <source>
        <strain evidence="7">NIES-3785</strain>
        <strain evidence="6">NIES-3786</strain>
    </source>
</reference>
<accession>A0A8J4CHN0</accession>
<evidence type="ECO:0000313" key="6">
    <source>
        <dbReference type="EMBL" id="GIL83225.1"/>
    </source>
</evidence>